<dbReference type="PANTHER" id="PTHR24198">
    <property type="entry name" value="ANKYRIN REPEAT AND PROTEIN KINASE DOMAIN-CONTAINING PROTEIN"/>
    <property type="match status" value="1"/>
</dbReference>
<reference evidence="3" key="1">
    <citation type="journal article" date="2020" name="Stud. Mycol.">
        <title>101 Dothideomycetes genomes: a test case for predicting lifestyles and emergence of pathogens.</title>
        <authorList>
            <person name="Haridas S."/>
            <person name="Albert R."/>
            <person name="Binder M."/>
            <person name="Bloem J."/>
            <person name="Labutti K."/>
            <person name="Salamov A."/>
            <person name="Andreopoulos B."/>
            <person name="Baker S."/>
            <person name="Barry K."/>
            <person name="Bills G."/>
            <person name="Bluhm B."/>
            <person name="Cannon C."/>
            <person name="Castanera R."/>
            <person name="Culley D."/>
            <person name="Daum C."/>
            <person name="Ezra D."/>
            <person name="Gonzalez J."/>
            <person name="Henrissat B."/>
            <person name="Kuo A."/>
            <person name="Liang C."/>
            <person name="Lipzen A."/>
            <person name="Lutzoni F."/>
            <person name="Magnuson J."/>
            <person name="Mondo S."/>
            <person name="Nolan M."/>
            <person name="Ohm R."/>
            <person name="Pangilinan J."/>
            <person name="Park H.-J."/>
            <person name="Ramirez L."/>
            <person name="Alfaro M."/>
            <person name="Sun H."/>
            <person name="Tritt A."/>
            <person name="Yoshinaga Y."/>
            <person name="Zwiers L.-H."/>
            <person name="Turgeon B."/>
            <person name="Goodwin S."/>
            <person name="Spatafora J."/>
            <person name="Crous P."/>
            <person name="Grigoriev I."/>
        </authorList>
    </citation>
    <scope>NUCLEOTIDE SEQUENCE</scope>
    <source>
        <strain evidence="3">CBS 207.26</strain>
    </source>
</reference>
<proteinExistence type="predicted"/>
<evidence type="ECO:0000256" key="1">
    <source>
        <dbReference type="ARBA" id="ARBA00022737"/>
    </source>
</evidence>
<dbReference type="SUPFAM" id="SSF48403">
    <property type="entry name" value="Ankyrin repeat"/>
    <property type="match status" value="1"/>
</dbReference>
<sequence length="522" mass="58555">MSLLDLPLVIVQDIIKLAVDSWTLEEVFALRSVNHLFDDHVTKYLLRTRCSDMSLAAVEKELKRQLEALPAQDLEELEIQNREASQLPGFVRDKVLRGFLRAFDLYGEHETLLVYLDPERKGSSTESNSDVLASTLVVTVSNDMKKVYMAMVREGVSPDAQSRFLNSALDATCRTRDTEAAEFLLNSGAQIQCWGGGNGKHLLHQTARRGSAGITRLLLDPKYGLINSSSLCGSVINCALRNKHIEIATMILDCNPYIRYPYRDRISKNAVACQKVEIITRMIKPGFNYFNKKVISAGLEEAARQGNVEIFNVLWKHESLADETRESNVCLLCYPAAEGGNIEIFEFLLQCGLDLQKYGRGASLFVAAAQCGQIQLVQYLMDRKVDTEFGEPARLHVIALLAAIRAYRYEAVRWLLQRFTYDLNPTLIGGGLTLNPLITAIDSGSPQMIKLLQQQGAVPMDRTILTTKFSEEDVMKRMRQQRQESIDLGLSPKVWLGLGPWEHWRRFKIDKAIAVATGPGLA</sequence>
<dbReference type="SMART" id="SM00248">
    <property type="entry name" value="ANK"/>
    <property type="match status" value="6"/>
</dbReference>
<dbReference type="OrthoDB" id="539213at2759"/>
<protein>
    <submittedName>
        <fullName evidence="3">Ankyrin</fullName>
    </submittedName>
</protein>
<keyword evidence="4" id="KW-1185">Reference proteome</keyword>
<keyword evidence="2" id="KW-0040">ANK repeat</keyword>
<dbReference type="Proteomes" id="UP000800200">
    <property type="component" value="Unassembled WGS sequence"/>
</dbReference>
<dbReference type="EMBL" id="ML994610">
    <property type="protein sequence ID" value="KAF2195623.1"/>
    <property type="molecule type" value="Genomic_DNA"/>
</dbReference>
<name>A0A6A6EXF2_9PEZI</name>
<evidence type="ECO:0000313" key="3">
    <source>
        <dbReference type="EMBL" id="KAF2195623.1"/>
    </source>
</evidence>
<dbReference type="InterPro" id="IPR036770">
    <property type="entry name" value="Ankyrin_rpt-contain_sf"/>
</dbReference>
<dbReference type="PANTHER" id="PTHR24198:SF165">
    <property type="entry name" value="ANKYRIN REPEAT-CONTAINING PROTEIN-RELATED"/>
    <property type="match status" value="1"/>
</dbReference>
<dbReference type="Gene3D" id="1.25.40.20">
    <property type="entry name" value="Ankyrin repeat-containing domain"/>
    <property type="match status" value="1"/>
</dbReference>
<evidence type="ECO:0000256" key="2">
    <source>
        <dbReference type="ARBA" id="ARBA00023043"/>
    </source>
</evidence>
<evidence type="ECO:0000313" key="4">
    <source>
        <dbReference type="Proteomes" id="UP000800200"/>
    </source>
</evidence>
<dbReference type="Pfam" id="PF12796">
    <property type="entry name" value="Ank_2"/>
    <property type="match status" value="1"/>
</dbReference>
<dbReference type="InterPro" id="IPR002110">
    <property type="entry name" value="Ankyrin_rpt"/>
</dbReference>
<keyword evidence="1" id="KW-0677">Repeat</keyword>
<organism evidence="3 4">
    <name type="scientific">Zopfia rhizophila CBS 207.26</name>
    <dbReference type="NCBI Taxonomy" id="1314779"/>
    <lineage>
        <taxon>Eukaryota</taxon>
        <taxon>Fungi</taxon>
        <taxon>Dikarya</taxon>
        <taxon>Ascomycota</taxon>
        <taxon>Pezizomycotina</taxon>
        <taxon>Dothideomycetes</taxon>
        <taxon>Dothideomycetes incertae sedis</taxon>
        <taxon>Zopfiaceae</taxon>
        <taxon>Zopfia</taxon>
    </lineage>
</organism>
<accession>A0A6A6EXF2</accession>
<dbReference type="AlphaFoldDB" id="A0A6A6EXF2"/>
<gene>
    <name evidence="3" type="ORF">K469DRAFT_744145</name>
</gene>